<sequence>MSDLLRKSSPSGVLFFLILLFLTGGGCSLIPPSAVSSEDMRNRHHFDRAMIRIDQDLDQGHLNDARHLVEIWSHFSGLDASMKDRLAAKKEKVNRAFALYDTGQATQLEKLGRYNEALQKIREARTEEPGWSSLVNEENLIRIRITAQTSMAPDWKSMIRRLMVLKTRDPSDPDLEKTLAWAWASLSETQFAGGKYRQALLSAREALTFDAQNARAATVRHSISRMLEEWTDEGEKKFRRNDLRGSIALFRKTLAIDPAWSRARKDLSMASEAAGVEIHRTDNK</sequence>
<evidence type="ECO:0000313" key="1">
    <source>
        <dbReference type="EMBL" id="AIA31403.1"/>
    </source>
</evidence>
<dbReference type="RefSeq" id="WP_038504320.1">
    <property type="nucleotide sequence ID" value="NZ_CP007243.1"/>
</dbReference>
<dbReference type="Gene3D" id="1.25.40.10">
    <property type="entry name" value="Tetratricopeptide repeat domain"/>
    <property type="match status" value="1"/>
</dbReference>
<dbReference type="InterPro" id="IPR019734">
    <property type="entry name" value="TPR_rpt"/>
</dbReference>
<reference evidence="1 2" key="2">
    <citation type="journal article" date="2015" name="Biomed. Res. Int.">
        <title>Effects of Arsenite Resistance on the Growth and Functional Gene Expression of Leptospirillum ferriphilum and Acidithiobacillus thiooxidans in Pure Culture and Coculture.</title>
        <authorList>
            <person name="Jiang H."/>
            <person name="Liang Y."/>
            <person name="Yin H."/>
            <person name="Xiao Y."/>
            <person name="Guo X."/>
            <person name="Xu Y."/>
            <person name="Hu Q."/>
            <person name="Liu H."/>
            <person name="Liu X."/>
        </authorList>
    </citation>
    <scope>NUCLEOTIDE SEQUENCE [LARGE SCALE GENOMIC DNA]</scope>
    <source>
        <strain evidence="1 2">YSK</strain>
    </source>
</reference>
<dbReference type="AlphaFoldDB" id="A0A059XWY0"/>
<dbReference type="SUPFAM" id="SSF48452">
    <property type="entry name" value="TPR-like"/>
    <property type="match status" value="1"/>
</dbReference>
<dbReference type="HOGENOM" id="CLU_979328_0_0_0"/>
<protein>
    <recommendedName>
        <fullName evidence="3">Lipoprotein</fullName>
    </recommendedName>
</protein>
<evidence type="ECO:0008006" key="3">
    <source>
        <dbReference type="Google" id="ProtNLM"/>
    </source>
</evidence>
<dbReference type="EMBL" id="CP007243">
    <property type="protein sequence ID" value="AIA31403.1"/>
    <property type="molecule type" value="Genomic_DNA"/>
</dbReference>
<gene>
    <name evidence="1" type="ORF">Y981_01100</name>
</gene>
<dbReference type="Proteomes" id="UP000027059">
    <property type="component" value="Chromosome"/>
</dbReference>
<dbReference type="PROSITE" id="PS51257">
    <property type="entry name" value="PROKAR_LIPOPROTEIN"/>
    <property type="match status" value="1"/>
</dbReference>
<evidence type="ECO:0000313" key="2">
    <source>
        <dbReference type="Proteomes" id="UP000027059"/>
    </source>
</evidence>
<accession>A0A059XWY0</accession>
<dbReference type="SMART" id="SM00028">
    <property type="entry name" value="TPR"/>
    <property type="match status" value="3"/>
</dbReference>
<dbReference type="InterPro" id="IPR011990">
    <property type="entry name" value="TPR-like_helical_dom_sf"/>
</dbReference>
<dbReference type="KEGG" id="lfp:Y981_01100"/>
<dbReference type="OrthoDB" id="9879589at2"/>
<organism evidence="1 2">
    <name type="scientific">Leptospirillum ferriphilum YSK</name>
    <dbReference type="NCBI Taxonomy" id="1441628"/>
    <lineage>
        <taxon>Bacteria</taxon>
        <taxon>Pseudomonadati</taxon>
        <taxon>Nitrospirota</taxon>
        <taxon>Nitrospiria</taxon>
        <taxon>Nitrospirales</taxon>
        <taxon>Nitrospiraceae</taxon>
        <taxon>Leptospirillum</taxon>
    </lineage>
</organism>
<reference evidence="2" key="1">
    <citation type="submission" date="2014-02" db="EMBL/GenBank/DDBJ databases">
        <title>Complete genome sequence and comparative genomic analysis of the nitrogen-fixing bacterium Leptospirillum ferriphilum YSK.</title>
        <authorList>
            <person name="Guo X."/>
            <person name="Yin H."/>
            <person name="Liang Y."/>
            <person name="Hu Q."/>
            <person name="Ma L."/>
            <person name="Xiao Y."/>
            <person name="Zhang X."/>
            <person name="Qiu G."/>
            <person name="Liu X."/>
        </authorList>
    </citation>
    <scope>NUCLEOTIDE SEQUENCE [LARGE SCALE GENOMIC DNA]</scope>
    <source>
        <strain evidence="2">YSK</strain>
    </source>
</reference>
<name>A0A059XWY0_9BACT</name>
<keyword evidence="2" id="KW-1185">Reference proteome</keyword>
<proteinExistence type="predicted"/>